<name>A0A5C3M9V5_9AGAR</name>
<sequence length="500" mass="56591">MQGSPTTTPVDSSEGKRHATTLPTTSIAEESVKKAASTTPVPTTTEPPAVPERRRTLILCFDGTGNKFGENSNVVRFFQALKKDNAEEQLGYYQAGIGTYTKRQFITKTATWISTKLDEAFALHLNDHVKEGYQFLMQNYRKGDKVCMFGFSRGAYTARALAGMIYKVGLLPPHNDQQLDFAFTVYNSTDKHSSKLAYKFKKTFAFPIAIDFLGVWDTVSSVGIIPRSLPYSSFNDGVRVFRHALALDELRARFRPNIWGEPIATPEMLHEEPQIKLRDKNTSRDEWVYEPPEPTDVKEVWFTGCHADVGGGSHTDDVDASLSNIPLRWMIKECFLAKMDILFDNDLLYDMGLDLSALNKDPSKVSSTQHYGHAAQDSLISPPSLHKAVARIVNDVVADIYNQLFLVPHWWLLEIIPMLSTRQAEDGNGWWRLRIRNFGRGRYLPYSSDGLVRIHPSVKRRIDKTHGTPYAYLPSAYNWDVVKQSGRLNWEEDPTMPSES</sequence>
<feature type="region of interest" description="Disordered" evidence="1">
    <location>
        <begin position="1"/>
        <end position="50"/>
    </location>
</feature>
<gene>
    <name evidence="3" type="ORF">BDQ12DRAFT_601197</name>
</gene>
<dbReference type="PANTHER" id="PTHR33840:SF2">
    <property type="entry name" value="TLE1 PHOSPHOLIPASE DOMAIN-CONTAINING PROTEIN"/>
    <property type="match status" value="1"/>
</dbReference>
<organism evidence="3 4">
    <name type="scientific">Crucibulum laeve</name>
    <dbReference type="NCBI Taxonomy" id="68775"/>
    <lineage>
        <taxon>Eukaryota</taxon>
        <taxon>Fungi</taxon>
        <taxon>Dikarya</taxon>
        <taxon>Basidiomycota</taxon>
        <taxon>Agaricomycotina</taxon>
        <taxon>Agaricomycetes</taxon>
        <taxon>Agaricomycetidae</taxon>
        <taxon>Agaricales</taxon>
        <taxon>Agaricineae</taxon>
        <taxon>Nidulariaceae</taxon>
        <taxon>Crucibulum</taxon>
    </lineage>
</organism>
<feature type="compositionally biased region" description="Low complexity" evidence="1">
    <location>
        <begin position="38"/>
        <end position="47"/>
    </location>
</feature>
<keyword evidence="4" id="KW-1185">Reference proteome</keyword>
<dbReference type="Pfam" id="PF09994">
    <property type="entry name" value="T6SS_Tle1-like_cat"/>
    <property type="match status" value="1"/>
</dbReference>
<accession>A0A5C3M9V5</accession>
<evidence type="ECO:0000259" key="2">
    <source>
        <dbReference type="Pfam" id="PF09994"/>
    </source>
</evidence>
<feature type="compositionally biased region" description="Polar residues" evidence="1">
    <location>
        <begin position="1"/>
        <end position="11"/>
    </location>
</feature>
<evidence type="ECO:0000313" key="4">
    <source>
        <dbReference type="Proteomes" id="UP000308652"/>
    </source>
</evidence>
<dbReference type="OrthoDB" id="3162439at2759"/>
<dbReference type="AlphaFoldDB" id="A0A5C3M9V5"/>
<reference evidence="3 4" key="1">
    <citation type="journal article" date="2019" name="Nat. Ecol. Evol.">
        <title>Megaphylogeny resolves global patterns of mushroom evolution.</title>
        <authorList>
            <person name="Varga T."/>
            <person name="Krizsan K."/>
            <person name="Foldi C."/>
            <person name="Dima B."/>
            <person name="Sanchez-Garcia M."/>
            <person name="Sanchez-Ramirez S."/>
            <person name="Szollosi G.J."/>
            <person name="Szarkandi J.G."/>
            <person name="Papp V."/>
            <person name="Albert L."/>
            <person name="Andreopoulos W."/>
            <person name="Angelini C."/>
            <person name="Antonin V."/>
            <person name="Barry K.W."/>
            <person name="Bougher N.L."/>
            <person name="Buchanan P."/>
            <person name="Buyck B."/>
            <person name="Bense V."/>
            <person name="Catcheside P."/>
            <person name="Chovatia M."/>
            <person name="Cooper J."/>
            <person name="Damon W."/>
            <person name="Desjardin D."/>
            <person name="Finy P."/>
            <person name="Geml J."/>
            <person name="Haridas S."/>
            <person name="Hughes K."/>
            <person name="Justo A."/>
            <person name="Karasinski D."/>
            <person name="Kautmanova I."/>
            <person name="Kiss B."/>
            <person name="Kocsube S."/>
            <person name="Kotiranta H."/>
            <person name="LaButti K.M."/>
            <person name="Lechner B.E."/>
            <person name="Liimatainen K."/>
            <person name="Lipzen A."/>
            <person name="Lukacs Z."/>
            <person name="Mihaltcheva S."/>
            <person name="Morgado L.N."/>
            <person name="Niskanen T."/>
            <person name="Noordeloos M.E."/>
            <person name="Ohm R.A."/>
            <person name="Ortiz-Santana B."/>
            <person name="Ovrebo C."/>
            <person name="Racz N."/>
            <person name="Riley R."/>
            <person name="Savchenko A."/>
            <person name="Shiryaev A."/>
            <person name="Soop K."/>
            <person name="Spirin V."/>
            <person name="Szebenyi C."/>
            <person name="Tomsovsky M."/>
            <person name="Tulloss R.E."/>
            <person name="Uehling J."/>
            <person name="Grigoriev I.V."/>
            <person name="Vagvolgyi C."/>
            <person name="Papp T."/>
            <person name="Martin F.M."/>
            <person name="Miettinen O."/>
            <person name="Hibbett D.S."/>
            <person name="Nagy L.G."/>
        </authorList>
    </citation>
    <scope>NUCLEOTIDE SEQUENCE [LARGE SCALE GENOMIC DNA]</scope>
    <source>
        <strain evidence="3 4">CBS 166.37</strain>
    </source>
</reference>
<dbReference type="InterPro" id="IPR018712">
    <property type="entry name" value="Tle1-like_cat"/>
</dbReference>
<protein>
    <recommendedName>
        <fullName evidence="2">T6SS Phospholipase effector Tle1-like catalytic domain-containing protein</fullName>
    </recommendedName>
</protein>
<proteinExistence type="predicted"/>
<dbReference type="EMBL" id="ML213596">
    <property type="protein sequence ID" value="TFK40588.1"/>
    <property type="molecule type" value="Genomic_DNA"/>
</dbReference>
<evidence type="ECO:0000256" key="1">
    <source>
        <dbReference type="SAM" id="MobiDB-lite"/>
    </source>
</evidence>
<evidence type="ECO:0000313" key="3">
    <source>
        <dbReference type="EMBL" id="TFK40588.1"/>
    </source>
</evidence>
<dbReference type="PANTHER" id="PTHR33840">
    <property type="match status" value="1"/>
</dbReference>
<dbReference type="Proteomes" id="UP000308652">
    <property type="component" value="Unassembled WGS sequence"/>
</dbReference>
<feature type="domain" description="T6SS Phospholipase effector Tle1-like catalytic" evidence="2">
    <location>
        <begin position="55"/>
        <end position="333"/>
    </location>
</feature>